<evidence type="ECO:0000313" key="6">
    <source>
        <dbReference type="EMBL" id="TNC21424.1"/>
    </source>
</evidence>
<evidence type="ECO:0000256" key="2">
    <source>
        <dbReference type="ARBA" id="ARBA00023015"/>
    </source>
</evidence>
<proteinExistence type="inferred from homology"/>
<dbReference type="InterPro" id="IPR036390">
    <property type="entry name" value="WH_DNA-bd_sf"/>
</dbReference>
<evidence type="ECO:0000256" key="1">
    <source>
        <dbReference type="ARBA" id="ARBA00009437"/>
    </source>
</evidence>
<dbReference type="OrthoDB" id="8417889at2"/>
<evidence type="ECO:0000259" key="5">
    <source>
        <dbReference type="PROSITE" id="PS50931"/>
    </source>
</evidence>
<feature type="domain" description="HTH lysR-type" evidence="5">
    <location>
        <begin position="8"/>
        <end position="60"/>
    </location>
</feature>
<dbReference type="GO" id="GO:0003677">
    <property type="term" value="F:DNA binding"/>
    <property type="evidence" value="ECO:0007669"/>
    <property type="project" value="UniProtKB-KW"/>
</dbReference>
<dbReference type="InterPro" id="IPR036388">
    <property type="entry name" value="WH-like_DNA-bd_sf"/>
</dbReference>
<dbReference type="Gene3D" id="1.10.10.10">
    <property type="entry name" value="Winged helix-like DNA-binding domain superfamily/Winged helix DNA-binding domain"/>
    <property type="match status" value="1"/>
</dbReference>
<dbReference type="FunFam" id="1.10.10.10:FF:000001">
    <property type="entry name" value="LysR family transcriptional regulator"/>
    <property type="match status" value="1"/>
</dbReference>
<dbReference type="Gene3D" id="3.40.190.290">
    <property type="match status" value="1"/>
</dbReference>
<comment type="similarity">
    <text evidence="1">Belongs to the LysR transcriptional regulatory family.</text>
</comment>
<dbReference type="PANTHER" id="PTHR30419">
    <property type="entry name" value="HTH-TYPE TRANSCRIPTIONAL REGULATOR YBHD"/>
    <property type="match status" value="1"/>
</dbReference>
<name>A0A5C4LRL0_9PSEU</name>
<keyword evidence="3" id="KW-0238">DNA-binding</keyword>
<dbReference type="SUPFAM" id="SSF53850">
    <property type="entry name" value="Periplasmic binding protein-like II"/>
    <property type="match status" value="1"/>
</dbReference>
<accession>A0A5C4LRL0</accession>
<sequence length="298" mass="32527">MSLLPTPLRYFLEVARTGSISEASERLHVATSAISRQIAKLEQDVGAPLFERQPRGMVLSEPGEILAAYARRNALEAEQVLADVHGVRALARSTVKLASSEGFARDFLPGAITTFRERHPGVRFRLNVTGPAEATQQVKEGAVDLAVTYSLAPETGIRVEYSRQQPIYALMPDDHPLAGRADVELAELLEYPLALMDEGTTIRQLFDVCVAVEGLAFEPALVSNYSGALQSFAQLRGGVTLVGPLTVRRRLGPDGMAIVPIRNPELRRRSVQIQSMARRALPAAVRAFLVHLIEEIGD</sequence>
<dbReference type="InterPro" id="IPR000847">
    <property type="entry name" value="LysR_HTH_N"/>
</dbReference>
<reference evidence="6 7" key="1">
    <citation type="submission" date="2019-06" db="EMBL/GenBank/DDBJ databases">
        <title>Amycolatopsis alkalitolerans sp. nov., isolated from Gastrodia elata Blume.</title>
        <authorList>
            <person name="Narsing Rao M.P."/>
            <person name="Li W.J."/>
        </authorList>
    </citation>
    <scope>NUCLEOTIDE SEQUENCE [LARGE SCALE GENOMIC DNA]</scope>
    <source>
        <strain evidence="6 7">SYSUP0005</strain>
    </source>
</reference>
<dbReference type="PANTHER" id="PTHR30419:SF8">
    <property type="entry name" value="NITROGEN ASSIMILATION TRANSCRIPTIONAL ACTIVATOR-RELATED"/>
    <property type="match status" value="1"/>
</dbReference>
<dbReference type="PRINTS" id="PR00039">
    <property type="entry name" value="HTHLYSR"/>
</dbReference>
<dbReference type="InterPro" id="IPR050950">
    <property type="entry name" value="HTH-type_LysR_regulators"/>
</dbReference>
<dbReference type="InterPro" id="IPR005119">
    <property type="entry name" value="LysR_subst-bd"/>
</dbReference>
<dbReference type="GO" id="GO:0003700">
    <property type="term" value="F:DNA-binding transcription factor activity"/>
    <property type="evidence" value="ECO:0007669"/>
    <property type="project" value="InterPro"/>
</dbReference>
<evidence type="ECO:0000256" key="3">
    <source>
        <dbReference type="ARBA" id="ARBA00023125"/>
    </source>
</evidence>
<dbReference type="Pfam" id="PF03466">
    <property type="entry name" value="LysR_substrate"/>
    <property type="match status" value="1"/>
</dbReference>
<dbReference type="PROSITE" id="PS50931">
    <property type="entry name" value="HTH_LYSR"/>
    <property type="match status" value="1"/>
</dbReference>
<dbReference type="SUPFAM" id="SSF46785">
    <property type="entry name" value="Winged helix' DNA-binding domain"/>
    <property type="match status" value="1"/>
</dbReference>
<gene>
    <name evidence="6" type="ORF">FG385_28300</name>
</gene>
<evidence type="ECO:0000313" key="7">
    <source>
        <dbReference type="Proteomes" id="UP000305546"/>
    </source>
</evidence>
<dbReference type="EMBL" id="VDFW01000034">
    <property type="protein sequence ID" value="TNC21424.1"/>
    <property type="molecule type" value="Genomic_DNA"/>
</dbReference>
<dbReference type="AlphaFoldDB" id="A0A5C4LRL0"/>
<protein>
    <submittedName>
        <fullName evidence="6">LysR family transcriptional regulator</fullName>
    </submittedName>
</protein>
<keyword evidence="4" id="KW-0804">Transcription</keyword>
<evidence type="ECO:0000256" key="4">
    <source>
        <dbReference type="ARBA" id="ARBA00023163"/>
    </source>
</evidence>
<dbReference type="Proteomes" id="UP000305546">
    <property type="component" value="Unassembled WGS sequence"/>
</dbReference>
<keyword evidence="2" id="KW-0805">Transcription regulation</keyword>
<comment type="caution">
    <text evidence="6">The sequence shown here is derived from an EMBL/GenBank/DDBJ whole genome shotgun (WGS) entry which is preliminary data.</text>
</comment>
<dbReference type="RefSeq" id="WP_139099849.1">
    <property type="nucleotide sequence ID" value="NZ_VDFW01000034.1"/>
</dbReference>
<keyword evidence="7" id="KW-1185">Reference proteome</keyword>
<dbReference type="GO" id="GO:0005829">
    <property type="term" value="C:cytosol"/>
    <property type="evidence" value="ECO:0007669"/>
    <property type="project" value="TreeGrafter"/>
</dbReference>
<organism evidence="6 7">
    <name type="scientific">Amycolatopsis alkalitolerans</name>
    <dbReference type="NCBI Taxonomy" id="2547244"/>
    <lineage>
        <taxon>Bacteria</taxon>
        <taxon>Bacillati</taxon>
        <taxon>Actinomycetota</taxon>
        <taxon>Actinomycetes</taxon>
        <taxon>Pseudonocardiales</taxon>
        <taxon>Pseudonocardiaceae</taxon>
        <taxon>Amycolatopsis</taxon>
    </lineage>
</organism>
<dbReference type="Pfam" id="PF00126">
    <property type="entry name" value="HTH_1"/>
    <property type="match status" value="1"/>
</dbReference>